<dbReference type="STRING" id="34720.A0A151JWQ6"/>
<evidence type="ECO:0000313" key="2">
    <source>
        <dbReference type="EMBL" id="KYN38444.1"/>
    </source>
</evidence>
<reference evidence="2 3" key="1">
    <citation type="submission" date="2016-03" db="EMBL/GenBank/DDBJ databases">
        <title>Trachymyrmex septentrionalis WGS genome.</title>
        <authorList>
            <person name="Nygaard S."/>
            <person name="Hu H."/>
            <person name="Boomsma J."/>
            <person name="Zhang G."/>
        </authorList>
    </citation>
    <scope>NUCLEOTIDE SEQUENCE [LARGE SCALE GENOMIC DNA]</scope>
    <source>
        <strain evidence="2">Tsep2-gDNA-1</strain>
        <tissue evidence="2">Whole body</tissue>
    </source>
</reference>
<accession>A0A151JWQ6</accession>
<gene>
    <name evidence="1" type="ORF">ALC56_07180</name>
    <name evidence="2" type="ORF">ALC56_07182</name>
</gene>
<dbReference type="EMBL" id="KQ981669">
    <property type="protein sequence ID" value="KYN38442.1"/>
    <property type="molecule type" value="Genomic_DNA"/>
</dbReference>
<dbReference type="Proteomes" id="UP000078541">
    <property type="component" value="Unassembled WGS sequence"/>
</dbReference>
<evidence type="ECO:0000313" key="1">
    <source>
        <dbReference type="EMBL" id="KYN38442.1"/>
    </source>
</evidence>
<proteinExistence type="predicted"/>
<dbReference type="AlphaFoldDB" id="A0A151JWQ6"/>
<dbReference type="EMBL" id="KQ981669">
    <property type="protein sequence ID" value="KYN38444.1"/>
    <property type="molecule type" value="Genomic_DNA"/>
</dbReference>
<protein>
    <recommendedName>
        <fullName evidence="4">Retrotransposon gag domain-containing protein</fullName>
    </recommendedName>
</protein>
<name>A0A151JWQ6_9HYME</name>
<sequence>MSHEDQISSSPVSAVRVLSEFDFSRPDTWLTWIKRFERYVLVANLSGRSAKEKIDLLCYIMGEKIEEILNRILPQMDAGTFAIVRDKFRDRFASTKKNLIFERFKFNSSVLQSDESVDSFIIALHTLAETREYSMLKENFIRNRLVIGMRDSKTSKRLQLIADFTLDKAVTIARQAETQNTENCCVKTVQRVQRDKQDLTQSDEGAHKKFQEIQCYRGEEVH</sequence>
<dbReference type="PANTHER" id="PTHR33198">
    <property type="entry name" value="ANK_REP_REGION DOMAIN-CONTAINING PROTEIN-RELATED"/>
    <property type="match status" value="1"/>
</dbReference>
<keyword evidence="3" id="KW-1185">Reference proteome</keyword>
<evidence type="ECO:0000313" key="3">
    <source>
        <dbReference type="Proteomes" id="UP000078541"/>
    </source>
</evidence>
<organism evidence="2 3">
    <name type="scientific">Trachymyrmex septentrionalis</name>
    <dbReference type="NCBI Taxonomy" id="34720"/>
    <lineage>
        <taxon>Eukaryota</taxon>
        <taxon>Metazoa</taxon>
        <taxon>Ecdysozoa</taxon>
        <taxon>Arthropoda</taxon>
        <taxon>Hexapoda</taxon>
        <taxon>Insecta</taxon>
        <taxon>Pterygota</taxon>
        <taxon>Neoptera</taxon>
        <taxon>Endopterygota</taxon>
        <taxon>Hymenoptera</taxon>
        <taxon>Apocrita</taxon>
        <taxon>Aculeata</taxon>
        <taxon>Formicoidea</taxon>
        <taxon>Formicidae</taxon>
        <taxon>Myrmicinae</taxon>
        <taxon>Trachymyrmex</taxon>
    </lineage>
</organism>
<dbReference type="PANTHER" id="PTHR33198:SF20">
    <property type="entry name" value="RETROTRANSPOSON GAG DOMAIN-CONTAINING PROTEIN"/>
    <property type="match status" value="1"/>
</dbReference>
<evidence type="ECO:0008006" key="4">
    <source>
        <dbReference type="Google" id="ProtNLM"/>
    </source>
</evidence>